<keyword evidence="2" id="KW-1185">Reference proteome</keyword>
<evidence type="ECO:0000313" key="2">
    <source>
        <dbReference type="Proteomes" id="UP001243375"/>
    </source>
</evidence>
<dbReference type="EMBL" id="JASBWU010000007">
    <property type="protein sequence ID" value="KAJ9120071.1"/>
    <property type="molecule type" value="Genomic_DNA"/>
</dbReference>
<organism evidence="1 2">
    <name type="scientific">Naganishia vaughanmartiniae</name>
    <dbReference type="NCBI Taxonomy" id="1424756"/>
    <lineage>
        <taxon>Eukaryota</taxon>
        <taxon>Fungi</taxon>
        <taxon>Dikarya</taxon>
        <taxon>Basidiomycota</taxon>
        <taxon>Agaricomycotina</taxon>
        <taxon>Tremellomycetes</taxon>
        <taxon>Filobasidiales</taxon>
        <taxon>Filobasidiaceae</taxon>
        <taxon>Naganishia</taxon>
    </lineage>
</organism>
<name>A0ACC2XAH6_9TREE</name>
<dbReference type="Proteomes" id="UP001243375">
    <property type="component" value="Unassembled WGS sequence"/>
</dbReference>
<gene>
    <name evidence="1" type="ORF">QFC22_002969</name>
</gene>
<accession>A0ACC2XAH6</accession>
<evidence type="ECO:0000313" key="1">
    <source>
        <dbReference type="EMBL" id="KAJ9120071.1"/>
    </source>
</evidence>
<proteinExistence type="predicted"/>
<protein>
    <submittedName>
        <fullName evidence="1">Uncharacterized protein</fullName>
    </submittedName>
</protein>
<reference evidence="1" key="1">
    <citation type="submission" date="2023-04" db="EMBL/GenBank/DDBJ databases">
        <title>Draft Genome sequencing of Naganishia species isolated from polar environments using Oxford Nanopore Technology.</title>
        <authorList>
            <person name="Leo P."/>
            <person name="Venkateswaran K."/>
        </authorList>
    </citation>
    <scope>NUCLEOTIDE SEQUENCE</scope>
    <source>
        <strain evidence="1">MNA-CCFEE 5425</strain>
    </source>
</reference>
<sequence>MTPFDPTQTQWAMPHSSYANYYASVEDPMCQRTGTSGSGSDGMQDIIPGGEFDEPDLQHHSSLKKSSTSSKGFVRPNDIMTLPQTPHHRSYSNNQGASESMENNVYRNVSYSSPSHYSGGSDSAMDCIGDRTKRMNMLSTPIPYLSSSSPTSMSTMPPSAFRLTGVPMTPDPSSAFGKNKFGNEEAQSQSFQFSPSQPQVMQFVPGPPPHTHVEHPGSTFPFINSFNGQSDGSFIPQSFRGPLVPSMALPLSTSVRSDLTTATSGSPSTPTDPCTIGRHDSNSFVFQVKTEPGEETTAVDNERFQQQQGSNDPQRHLPSSPGASYSFDNRQYYHPYRLTQTEPINRVATVPVASNYSPATPSLFAFSHPLPTLGNANSSPTSIQSSSAVGGTANHSSTNIRHQHSGSLQFPMTWSTTGINGSGAAARLSYLQSMSLLNRGMKRHPVSPGGESLRSEGDSELDDELSESRQPQSPRGMLEYGSPRRGLSNGPRLAKNHIWYVTGAGICVGQKLTVKLVTPAIYAGKLSIVRHL</sequence>
<comment type="caution">
    <text evidence="1">The sequence shown here is derived from an EMBL/GenBank/DDBJ whole genome shotgun (WGS) entry which is preliminary data.</text>
</comment>